<keyword evidence="3" id="KW-1185">Reference proteome</keyword>
<feature type="region of interest" description="Disordered" evidence="1">
    <location>
        <begin position="30"/>
        <end position="75"/>
    </location>
</feature>
<dbReference type="Pfam" id="PF01696">
    <property type="entry name" value="Adeno_E1B_55K"/>
    <property type="match status" value="1"/>
</dbReference>
<proteinExistence type="predicted"/>
<evidence type="ECO:0000313" key="2">
    <source>
        <dbReference type="EMBL" id="AQQ73622.1"/>
    </source>
</evidence>
<protein>
    <submittedName>
        <fullName evidence="2">E1B 55K</fullName>
    </submittedName>
</protein>
<dbReference type="EMBL" id="KY352473">
    <property type="protein sequence ID" value="AQQ73622.1"/>
    <property type="molecule type" value="Genomic_DNA"/>
</dbReference>
<reference evidence="2 3" key="1">
    <citation type="submission" date="2016-12" db="EMBL/GenBank/DDBJ databases">
        <title>A novel cetacean adenovirus in stranded harbour porpoises from the North Sea: detection and molecular characterization.</title>
        <authorList>
            <person name="van Beurden S.J."/>
            <person name="Ijsseldijk L.L."/>
            <person name="van de Bildt M."/>
            <person name="Begeman L."/>
            <person name="Wellehan J.F.X.Jr."/>
            <person name="Watzek T.B."/>
            <person name="Vrieze G."/>
            <person name="Grone A."/>
            <person name="Kuiken T."/>
            <person name="Verheije M.H."/>
            <person name="Penzes J.J."/>
        </authorList>
    </citation>
    <scope>NUCLEOTIDE SEQUENCE [LARGE SCALE GENOMIC DNA]</scope>
    <source>
        <strain evidence="2 3">HpAdV-1</strain>
    </source>
</reference>
<sequence>MAENQIRPELPENSGARIRNSPVYVNFPFAANQQNGSNQPTQRAEFRGSAGERRRSSSTESSESTRNYQSEQQQRVGIRRGVVGNGLEAPKRMRFVNELECITYQDVQRCQDRYKKFHFEQIIGYVLQPDDDFESMIKIHAKIVLDPSVEYVVRRTINITSCCYIIGNGAKVRIACHEPFGFLIHRFGHEEKIITGMITPTFDGICFERDRCFPGGVIVSGGHFLVNGCNFIGSLKTCIEAQAGGIVRGSHFFACFKAIVNTSSFSLKVKSSYFERCLIGIISKGHVEVLKNTAQATYCFLFARSSCTCCYNSIINPYSLYEFEHIDMIACTNGHNILPLCSIHFVRNREAPWPQFDNNTLVRSGLYLGRRRGAFQAINCTFHYSHVNLDGDCVNSVNLSKSFDQTLSVHKFIRVDEDIDPAAITHLCICGQHHPAPVVTEIDVTDFVCPRRESACCDAVFMSDNDDW</sequence>
<evidence type="ECO:0000313" key="3">
    <source>
        <dbReference type="Proteomes" id="UP000316949"/>
    </source>
</evidence>
<name>A0A1S5XXZ2_9ADEN</name>
<accession>A0A1S5XXZ2</accession>
<feature type="compositionally biased region" description="Low complexity" evidence="1">
    <location>
        <begin position="58"/>
        <end position="75"/>
    </location>
</feature>
<dbReference type="InterPro" id="IPR002612">
    <property type="entry name" value="Adeno_E1B_55kDa"/>
</dbReference>
<organism evidence="2 3">
    <name type="scientific">Harbour porpoise adenovirus 1</name>
    <dbReference type="NCBI Taxonomy" id="1958807"/>
    <lineage>
        <taxon>Viruses</taxon>
        <taxon>Varidnaviria</taxon>
        <taxon>Bamfordvirae</taxon>
        <taxon>Preplasmiviricota</taxon>
        <taxon>Polisuviricotina</taxon>
        <taxon>Pharingeaviricetes</taxon>
        <taxon>Rowavirales</taxon>
        <taxon>Adenoviridae</taxon>
        <taxon>Mastadenovirus</taxon>
        <taxon>Mastadenovirus phocoenae</taxon>
    </lineage>
</organism>
<evidence type="ECO:0000256" key="1">
    <source>
        <dbReference type="SAM" id="MobiDB-lite"/>
    </source>
</evidence>
<feature type="compositionally biased region" description="Basic and acidic residues" evidence="1">
    <location>
        <begin position="44"/>
        <end position="57"/>
    </location>
</feature>
<dbReference type="Proteomes" id="UP000316949">
    <property type="component" value="Segment"/>
</dbReference>
<feature type="compositionally biased region" description="Polar residues" evidence="1">
    <location>
        <begin position="31"/>
        <end position="42"/>
    </location>
</feature>